<evidence type="ECO:0000259" key="8">
    <source>
        <dbReference type="PROSITE" id="PS51349"/>
    </source>
</evidence>
<evidence type="ECO:0000313" key="10">
    <source>
        <dbReference type="Proteomes" id="UP000199051"/>
    </source>
</evidence>
<dbReference type="STRING" id="155974.SAMN04487818_101143"/>
<dbReference type="PROSITE" id="PS51349">
    <property type="entry name" value="FMN_HYDROXY_ACID_DH_2"/>
    <property type="match status" value="1"/>
</dbReference>
<organism evidence="9 10">
    <name type="scientific">Actinokineospora terrae</name>
    <dbReference type="NCBI Taxonomy" id="155974"/>
    <lineage>
        <taxon>Bacteria</taxon>
        <taxon>Bacillati</taxon>
        <taxon>Actinomycetota</taxon>
        <taxon>Actinomycetes</taxon>
        <taxon>Pseudonocardiales</taxon>
        <taxon>Pseudonocardiaceae</taxon>
        <taxon>Actinokineospora</taxon>
    </lineage>
</organism>
<evidence type="ECO:0000256" key="1">
    <source>
        <dbReference type="ARBA" id="ARBA00001917"/>
    </source>
</evidence>
<dbReference type="RefSeq" id="WP_218150555.1">
    <property type="nucleotide sequence ID" value="NZ_FOGI01000001.1"/>
</dbReference>
<feature type="binding site" evidence="7">
    <location>
        <position position="164"/>
    </location>
    <ligand>
        <name>glyoxylate</name>
        <dbReference type="ChEBI" id="CHEBI:36655"/>
    </ligand>
</feature>
<evidence type="ECO:0000256" key="4">
    <source>
        <dbReference type="ARBA" id="ARBA00023002"/>
    </source>
</evidence>
<evidence type="ECO:0000256" key="5">
    <source>
        <dbReference type="ARBA" id="ARBA00024042"/>
    </source>
</evidence>
<keyword evidence="3 7" id="KW-0288">FMN</keyword>
<dbReference type="InterPro" id="IPR012133">
    <property type="entry name" value="Alpha-hydoxy_acid_DH_FMN"/>
</dbReference>
<reference evidence="10" key="1">
    <citation type="submission" date="2016-10" db="EMBL/GenBank/DDBJ databases">
        <authorList>
            <person name="Varghese N."/>
            <person name="Submissions S."/>
        </authorList>
    </citation>
    <scope>NUCLEOTIDE SEQUENCE [LARGE SCALE GENOMIC DNA]</scope>
    <source>
        <strain evidence="10">DSM 44260</strain>
    </source>
</reference>
<feature type="binding site" evidence="7">
    <location>
        <begin position="287"/>
        <end position="291"/>
    </location>
    <ligand>
        <name>FMN</name>
        <dbReference type="ChEBI" id="CHEBI:58210"/>
    </ligand>
</feature>
<protein>
    <submittedName>
        <fullName evidence="9">4-hydroxymandelate oxidase</fullName>
    </submittedName>
</protein>
<dbReference type="GO" id="GO:0010181">
    <property type="term" value="F:FMN binding"/>
    <property type="evidence" value="ECO:0007669"/>
    <property type="project" value="InterPro"/>
</dbReference>
<dbReference type="InterPro" id="IPR000262">
    <property type="entry name" value="FMN-dep_DH"/>
</dbReference>
<evidence type="ECO:0000256" key="2">
    <source>
        <dbReference type="ARBA" id="ARBA00022630"/>
    </source>
</evidence>
<dbReference type="AlphaFoldDB" id="A0A1H9KEH9"/>
<feature type="binding site" evidence="7">
    <location>
        <position position="127"/>
    </location>
    <ligand>
        <name>FMN</name>
        <dbReference type="ChEBI" id="CHEBI:58210"/>
    </ligand>
</feature>
<dbReference type="CDD" id="cd02809">
    <property type="entry name" value="alpha_hydroxyacid_oxid_FMN"/>
    <property type="match status" value="1"/>
</dbReference>
<evidence type="ECO:0000256" key="7">
    <source>
        <dbReference type="PIRSR" id="PIRSR000138-2"/>
    </source>
</evidence>
<feature type="binding site" evidence="7">
    <location>
        <position position="24"/>
    </location>
    <ligand>
        <name>glyoxylate</name>
        <dbReference type="ChEBI" id="CHEBI:36655"/>
    </ligand>
</feature>
<feature type="domain" description="FMN hydroxy acid dehydrogenase" evidence="8">
    <location>
        <begin position="1"/>
        <end position="357"/>
    </location>
</feature>
<dbReference type="Proteomes" id="UP000199051">
    <property type="component" value="Unassembled WGS sequence"/>
</dbReference>
<dbReference type="PANTHER" id="PTHR10578">
    <property type="entry name" value="S -2-HYDROXY-ACID OXIDASE-RELATED"/>
    <property type="match status" value="1"/>
</dbReference>
<dbReference type="FunFam" id="3.20.20.70:FF:000056">
    <property type="entry name" value="hydroxyacid oxidase 2"/>
    <property type="match status" value="1"/>
</dbReference>
<comment type="cofactor">
    <cofactor evidence="1">
        <name>FMN</name>
        <dbReference type="ChEBI" id="CHEBI:58210"/>
    </cofactor>
</comment>
<feature type="binding site" evidence="7">
    <location>
        <position position="129"/>
    </location>
    <ligand>
        <name>glyoxylate</name>
        <dbReference type="ChEBI" id="CHEBI:36655"/>
    </ligand>
</feature>
<feature type="binding site" evidence="7">
    <location>
        <position position="232"/>
    </location>
    <ligand>
        <name>FMN</name>
        <dbReference type="ChEBI" id="CHEBI:58210"/>
    </ligand>
</feature>
<accession>A0A1H9KEH9</accession>
<evidence type="ECO:0000313" key="9">
    <source>
        <dbReference type="EMBL" id="SEQ97479.1"/>
    </source>
</evidence>
<proteinExistence type="inferred from homology"/>
<dbReference type="InterPro" id="IPR013785">
    <property type="entry name" value="Aldolase_TIM"/>
</dbReference>
<dbReference type="SUPFAM" id="SSF51395">
    <property type="entry name" value="FMN-linked oxidoreductases"/>
    <property type="match status" value="1"/>
</dbReference>
<evidence type="ECO:0000256" key="3">
    <source>
        <dbReference type="ARBA" id="ARBA00022643"/>
    </source>
</evidence>
<feature type="active site" description="Proton acceptor" evidence="6">
    <location>
        <position position="256"/>
    </location>
</feature>
<comment type="similarity">
    <text evidence="5">Belongs to the FMN-dependent alpha-hydroxy acid dehydrogenase family.</text>
</comment>
<feature type="binding site" evidence="7">
    <location>
        <position position="259"/>
    </location>
    <ligand>
        <name>glyoxylate</name>
        <dbReference type="ChEBI" id="CHEBI:36655"/>
    </ligand>
</feature>
<dbReference type="InterPro" id="IPR008259">
    <property type="entry name" value="FMN_hydac_DH_AS"/>
</dbReference>
<keyword evidence="10" id="KW-1185">Reference proteome</keyword>
<feature type="binding site" evidence="7">
    <location>
        <position position="106"/>
    </location>
    <ligand>
        <name>FMN</name>
        <dbReference type="ChEBI" id="CHEBI:58210"/>
    </ligand>
</feature>
<dbReference type="PIRSF" id="PIRSF000138">
    <property type="entry name" value="Al-hdrx_acd_dh"/>
    <property type="match status" value="1"/>
</dbReference>
<feature type="binding site" evidence="7">
    <location>
        <position position="256"/>
    </location>
    <ligand>
        <name>glyoxylate</name>
        <dbReference type="ChEBI" id="CHEBI:36655"/>
    </ligand>
</feature>
<keyword evidence="4" id="KW-0560">Oxidoreductase</keyword>
<feature type="binding site" evidence="7">
    <location>
        <begin position="310"/>
        <end position="311"/>
    </location>
    <ligand>
        <name>FMN</name>
        <dbReference type="ChEBI" id="CHEBI:58210"/>
    </ligand>
</feature>
<dbReference type="InterPro" id="IPR037396">
    <property type="entry name" value="FMN_HAD"/>
</dbReference>
<evidence type="ECO:0000256" key="6">
    <source>
        <dbReference type="PIRSR" id="PIRSR000138-1"/>
    </source>
</evidence>
<feature type="binding site" evidence="7">
    <location>
        <position position="155"/>
    </location>
    <ligand>
        <name>FMN</name>
        <dbReference type="ChEBI" id="CHEBI:58210"/>
    </ligand>
</feature>
<dbReference type="PROSITE" id="PS00557">
    <property type="entry name" value="FMN_HYDROXY_ACID_DH_1"/>
    <property type="match status" value="1"/>
</dbReference>
<dbReference type="Pfam" id="PF01070">
    <property type="entry name" value="FMN_dh"/>
    <property type="match status" value="1"/>
</dbReference>
<gene>
    <name evidence="9" type="ORF">SAMN04487818_101143</name>
</gene>
<dbReference type="Gene3D" id="3.20.20.70">
    <property type="entry name" value="Aldolase class I"/>
    <property type="match status" value="1"/>
</dbReference>
<dbReference type="GO" id="GO:0016491">
    <property type="term" value="F:oxidoreductase activity"/>
    <property type="evidence" value="ECO:0007669"/>
    <property type="project" value="UniProtKB-KW"/>
</dbReference>
<dbReference type="EMBL" id="FOGI01000001">
    <property type="protein sequence ID" value="SEQ97479.1"/>
    <property type="molecule type" value="Genomic_DNA"/>
</dbReference>
<feature type="binding site" evidence="7">
    <location>
        <position position="254"/>
    </location>
    <ligand>
        <name>FMN</name>
        <dbReference type="ChEBI" id="CHEBI:58210"/>
    </ligand>
</feature>
<feature type="binding site" evidence="7">
    <location>
        <begin position="77"/>
        <end position="79"/>
    </location>
    <ligand>
        <name>FMN</name>
        <dbReference type="ChEBI" id="CHEBI:58210"/>
    </ligand>
</feature>
<dbReference type="PANTHER" id="PTHR10578:SF107">
    <property type="entry name" value="2-HYDROXYACID OXIDASE 1"/>
    <property type="match status" value="1"/>
</dbReference>
<sequence length="357" mass="37654">MNPVDVADYAEHAKATLAGDVLGYLDGGSGAEWTLRENTAAYRRIRLRPRVLVDVGSVDTAVDLLGSSLAAPLGVAPMAYHALVHPEAELATVKATGAAGALFVASMFASTGLVRMAQAATGPLWMQLYWLRDRGALLELVGRVEQAGYRALVLTVDAPKVARRARDLRSGFTLPPHVRAVNLDAELMAASHVAEAGVSAIERHSRERFDPTITWSDLGWLRERTRLPLVLKGILAGEDARLAAENGVDAVVVSNHGGRQLDGVPAAVDALAEVVDAVAGRLPVLVDGGVRRGTDVLKALALGAATVLVGRPVLWGLAHSGAAGAEHVLRLLREELEEAMALCGRPTTVEVDRSVLG</sequence>
<keyword evidence="2 7" id="KW-0285">Flavoprotein</keyword>
<name>A0A1H9KEH9_9PSEU</name>
<dbReference type="GO" id="GO:0005737">
    <property type="term" value="C:cytoplasm"/>
    <property type="evidence" value="ECO:0007669"/>
    <property type="project" value="UniProtKB-ARBA"/>
</dbReference>